<gene>
    <name evidence="1" type="ORF">NK6_120</name>
</gene>
<dbReference type="Proteomes" id="UP000063308">
    <property type="component" value="Chromosome"/>
</dbReference>
<name>A0A0E4BJF2_9BRAD</name>
<protein>
    <submittedName>
        <fullName evidence="1">Uncharacterized protein</fullName>
    </submittedName>
</protein>
<sequence>MRIRSLMSENGAIFSGGVEADRLYSNAGAEVTIGIAARRGRLIV</sequence>
<dbReference type="AlphaFoldDB" id="A0A0E4BJF2"/>
<dbReference type="EMBL" id="AP014685">
    <property type="protein sequence ID" value="BAR53311.1"/>
    <property type="molecule type" value="Genomic_DNA"/>
</dbReference>
<organism evidence="1 2">
    <name type="scientific">Bradyrhizobium diazoefficiens</name>
    <dbReference type="NCBI Taxonomy" id="1355477"/>
    <lineage>
        <taxon>Bacteria</taxon>
        <taxon>Pseudomonadati</taxon>
        <taxon>Pseudomonadota</taxon>
        <taxon>Alphaproteobacteria</taxon>
        <taxon>Hyphomicrobiales</taxon>
        <taxon>Nitrobacteraceae</taxon>
        <taxon>Bradyrhizobium</taxon>
    </lineage>
</organism>
<reference evidence="1 2" key="1">
    <citation type="submission" date="2014-11" db="EMBL/GenBank/DDBJ databases">
        <title>Symbiosis island explosion on the genome of extra-slow-growing strains of soybean bradyrhizobia with massive insertion sequences.</title>
        <authorList>
            <person name="Iida T."/>
            <person name="Minamisawa K."/>
        </authorList>
    </citation>
    <scope>NUCLEOTIDE SEQUENCE [LARGE SCALE GENOMIC DNA]</scope>
    <source>
        <strain evidence="1 2">NK6</strain>
    </source>
</reference>
<proteinExistence type="predicted"/>
<evidence type="ECO:0000313" key="1">
    <source>
        <dbReference type="EMBL" id="BAR53311.1"/>
    </source>
</evidence>
<evidence type="ECO:0000313" key="2">
    <source>
        <dbReference type="Proteomes" id="UP000063308"/>
    </source>
</evidence>
<accession>A0A0E4BJF2</accession>
<dbReference type="RefSeq" id="WP_390892910.1">
    <property type="nucleotide sequence ID" value="NZ_JBEUNT010000001.1"/>
</dbReference>